<gene>
    <name evidence="2" type="ORF">JZO70_11610</name>
</gene>
<feature type="domain" description="HTH cro/C1-type" evidence="1">
    <location>
        <begin position="8"/>
        <end position="61"/>
    </location>
</feature>
<dbReference type="Proteomes" id="UP000664601">
    <property type="component" value="Unassembled WGS sequence"/>
</dbReference>
<evidence type="ECO:0000313" key="3">
    <source>
        <dbReference type="Proteomes" id="UP000664601"/>
    </source>
</evidence>
<dbReference type="Pfam" id="PF01381">
    <property type="entry name" value="HTH_3"/>
    <property type="match status" value="1"/>
</dbReference>
<dbReference type="InterPro" id="IPR010982">
    <property type="entry name" value="Lambda_DNA-bd_dom_sf"/>
</dbReference>
<dbReference type="EMBL" id="JAFREM010000018">
    <property type="protein sequence ID" value="MBO1306813.1"/>
    <property type="molecule type" value="Genomic_DNA"/>
</dbReference>
<sequence length="275" mass="32780">MESIGQALKDFRKEHGMTQKDLSRDICSQSVLSRIENNEEIPNILVMQQLCQRLGITIDQLMVDFLPKELLLRKYFQKMYNLLRHQRFAEIQTILNYLEDKKRIVLDKDRQQYYYFQAICDFNLDDNPKHALENARKGLEMLVSKKYQGYFDSKILLMAFTAKMNDQLGKKDEAQRLYSQSIELFETMMCDYTEKIELSGLFLDYGLFLLNQGQYHEADRVLNLGLHWNQQQASCYKLNELLTLKVKLLKMTGDEEELQRYREWLNATTKLRDFF</sequence>
<dbReference type="SUPFAM" id="SSF47413">
    <property type="entry name" value="lambda repressor-like DNA-binding domains"/>
    <property type="match status" value="1"/>
</dbReference>
<dbReference type="InterPro" id="IPR053163">
    <property type="entry name" value="HTH-type_regulator_Rgg"/>
</dbReference>
<accession>A0ABS3LCQ4</accession>
<reference evidence="2 3" key="1">
    <citation type="submission" date="2021-03" db="EMBL/GenBank/DDBJ databases">
        <title>Enterococcal diversity collection.</title>
        <authorList>
            <person name="Gilmore M.S."/>
            <person name="Schwartzman J."/>
            <person name="Van Tyne D."/>
            <person name="Martin M."/>
            <person name="Earl A.M."/>
            <person name="Manson A.L."/>
            <person name="Straub T."/>
            <person name="Salamzade R."/>
            <person name="Saavedra J."/>
            <person name="Lebreton F."/>
            <person name="Prichula J."/>
            <person name="Schaufler K."/>
            <person name="Gaca A."/>
            <person name="Sgardioli B."/>
            <person name="Wagenaar J."/>
            <person name="Strong T."/>
        </authorList>
    </citation>
    <scope>NUCLEOTIDE SEQUENCE [LARGE SCALE GENOMIC DNA]</scope>
    <source>
        <strain evidence="2 3">669A</strain>
    </source>
</reference>
<comment type="caution">
    <text evidence="2">The sequence shown here is derived from an EMBL/GenBank/DDBJ whole genome shotgun (WGS) entry which is preliminary data.</text>
</comment>
<dbReference type="SUPFAM" id="SSF48452">
    <property type="entry name" value="TPR-like"/>
    <property type="match status" value="1"/>
</dbReference>
<dbReference type="InterPro" id="IPR011990">
    <property type="entry name" value="TPR-like_helical_dom_sf"/>
</dbReference>
<dbReference type="InterPro" id="IPR001387">
    <property type="entry name" value="Cro/C1-type_HTH"/>
</dbReference>
<dbReference type="RefSeq" id="WP_207673737.1">
    <property type="nucleotide sequence ID" value="NZ_JAFREM010000018.1"/>
</dbReference>
<proteinExistence type="predicted"/>
<dbReference type="PANTHER" id="PTHR37038">
    <property type="entry name" value="TRANSCRIPTIONAL REGULATOR-RELATED"/>
    <property type="match status" value="1"/>
</dbReference>
<organism evidence="2 3">
    <name type="scientific">Candidatus Enterococcus moelleringii</name>
    <dbReference type="NCBI Taxonomy" id="2815325"/>
    <lineage>
        <taxon>Bacteria</taxon>
        <taxon>Bacillati</taxon>
        <taxon>Bacillota</taxon>
        <taxon>Bacilli</taxon>
        <taxon>Lactobacillales</taxon>
        <taxon>Enterococcaceae</taxon>
        <taxon>Enterococcus</taxon>
    </lineage>
</organism>
<dbReference type="PANTHER" id="PTHR37038:SF14">
    <property type="entry name" value="TRANSCRIPTIONAL ACTIVATOR"/>
    <property type="match status" value="1"/>
</dbReference>
<dbReference type="Gene3D" id="1.25.40.10">
    <property type="entry name" value="Tetratricopeptide repeat domain"/>
    <property type="match status" value="1"/>
</dbReference>
<evidence type="ECO:0000313" key="2">
    <source>
        <dbReference type="EMBL" id="MBO1306813.1"/>
    </source>
</evidence>
<keyword evidence="3" id="KW-1185">Reference proteome</keyword>
<name>A0ABS3LCQ4_9ENTE</name>
<evidence type="ECO:0000259" key="1">
    <source>
        <dbReference type="PROSITE" id="PS50943"/>
    </source>
</evidence>
<protein>
    <submittedName>
        <fullName evidence="2">Helix-turn-helix transcriptional regulator</fullName>
    </submittedName>
</protein>
<dbReference type="CDD" id="cd00093">
    <property type="entry name" value="HTH_XRE"/>
    <property type="match status" value="1"/>
</dbReference>
<dbReference type="PROSITE" id="PS50943">
    <property type="entry name" value="HTH_CROC1"/>
    <property type="match status" value="1"/>
</dbReference>
<dbReference type="SMART" id="SM00530">
    <property type="entry name" value="HTH_XRE"/>
    <property type="match status" value="1"/>
</dbReference>